<feature type="region of interest" description="Disordered" evidence="5">
    <location>
        <begin position="2884"/>
        <end position="2915"/>
    </location>
</feature>
<evidence type="ECO:0000256" key="1">
    <source>
        <dbReference type="ARBA" id="ARBA00022741"/>
    </source>
</evidence>
<feature type="compositionally biased region" description="Polar residues" evidence="5">
    <location>
        <begin position="1787"/>
        <end position="1802"/>
    </location>
</feature>
<evidence type="ECO:0000256" key="2">
    <source>
        <dbReference type="ARBA" id="ARBA00022801"/>
    </source>
</evidence>
<dbReference type="SMART" id="SM00487">
    <property type="entry name" value="DEXDc"/>
    <property type="match status" value="1"/>
</dbReference>
<dbReference type="GO" id="GO:0004386">
    <property type="term" value="F:helicase activity"/>
    <property type="evidence" value="ECO:0007669"/>
    <property type="project" value="UniProtKB-KW"/>
</dbReference>
<dbReference type="CDD" id="cd18791">
    <property type="entry name" value="SF2_C_RHA"/>
    <property type="match status" value="1"/>
</dbReference>
<dbReference type="GO" id="GO:0005524">
    <property type="term" value="F:ATP binding"/>
    <property type="evidence" value="ECO:0007669"/>
    <property type="project" value="UniProtKB-KW"/>
</dbReference>
<keyword evidence="2" id="KW-0378">Hydrolase</keyword>
<evidence type="ECO:0000259" key="6">
    <source>
        <dbReference type="PROSITE" id="PS51192"/>
    </source>
</evidence>
<evidence type="ECO:0000256" key="4">
    <source>
        <dbReference type="ARBA" id="ARBA00022840"/>
    </source>
</evidence>
<feature type="region of interest" description="Disordered" evidence="5">
    <location>
        <begin position="453"/>
        <end position="476"/>
    </location>
</feature>
<dbReference type="InterPro" id="IPR001650">
    <property type="entry name" value="Helicase_C-like"/>
</dbReference>
<feature type="region of interest" description="Disordered" evidence="5">
    <location>
        <begin position="2774"/>
        <end position="2804"/>
    </location>
</feature>
<evidence type="ECO:0000256" key="5">
    <source>
        <dbReference type="SAM" id="MobiDB-lite"/>
    </source>
</evidence>
<sequence>MGPAGFFPWVPIWRRQPDGPPERLALPHDSRFDFRHLFGMQANSVEAAVSSNLALPALTIGAELLKTIRANLVTVITGSTGCGKTTIVPLLLLLQHKNARLLIALPRRIATQMAAERLRQLLGDDKLGQTVGYHVGHEEACKSNETRLLFVTAGMLRKYVTGALRQLYLVEKAFCGGFSTTDGLASAHKLESIFPYDFVLVDEVHERTMDCDMALLLLKCLAVNMTAAAVRARMQLPVFRIVVMSATISASDFSAFLAGESLNIFEAEHAAWKERACLLRVKGELQASCLKEIHSASPQCAAGLTAGEKKRYEMRERERLIGWARSLVTPLSELARLWKTRRSNDLATIFRGQRISTPSRPSCSRQRWRQISGTARAKGNCVEVARRTNFPVEELFWDDIVDLARCSMTATAAELLDVASPTLLRYMGIDPESGSIFSMAAQQTFMDERKTRTSSSTGDAAHFDSPWHGEAGSELNEGEVPARGDDFCFDKPRLNYWCVENAARLLLLIHVQCLLRNAPQPGVLVFLPGKPEISRMGQALDQAKAEAAMALNSVRDDPQGRIRPDIIRECEGPVQLRVDLQILRIHRDAETEDLKHAKQHAPSSTCMKIILATNIAESSITFVDVCIVLDFALVKEKHVHAVTKAHRLQLRWASRAALDQRRGRTGRVREGTYLCLIPRELYKSLEPFPLPELQRLPLEDVLVDIMAAMPGESTDASLFFLSQAQDPPDVGRVYEALCSMEASGALKLRSPSSLFTQMTPLGHLASFLALPVKVARIVLLSKAFGVLPAGMWAASLLLSDRQTIFECQPRGVKTAKLPDAELLRWLVARSARLAFACRLRDRLFPAAARSIHVQYRSKGEPGEWPALKMDGSEQAPWLEEPHCTESHERNSFIWGEFIPCDICVDVVTMLHLHKVHGNRLYQLQNHLTLSAEKLQQGDVAPPSESTFPYSLQEMRKLRRLLAESGVSAQGVADAASQHQSISRKLARVGILRCAESCRAMPPFLSMASHTSEFISREASGRDIEGLVWRLQLVLACACMPFGFSRVRDGSMQAPFNMGQQPKSHFAFNILCHEAFRERPDLLCRDALLEALKQSCSDTAKSSWRSPSGASESLGIFSPTEGPDICSRKRLQCRFYQRIEEPCTGNSALGCVCSVSFPEGYSEVPSLRQGHLEGEANIRLGSETELVKQRWSQQFFLGEVGLLLRSSCSAVFLLGLAVALLRETNPLALFSDLACRNSSRAAGHAPRALLYNSFRTWVDRQRRSHAKLYEEFESFGERLETSGFLEKSQVGKWCAAQFESMRTSRPTAYSGASSVPAANFPSGGGSRHAVSSFEWLEAMRDLEGFICRLLLFAAQTRTTRRLIQLMYATLLERPHEARQLVCEQQGNWPTARSDMDMMDRAREDLTTIFMHPSFSGRLASCLGPLQFFSLSVKNPVPLSDLLLCEGWDFDFKGISPGVPLGPLIRVQELLGPLLSSGCRALLPTDIQGVAEAVKEFYSSKQVQARQQQARGNSKRPKGRGLLRHLEEQKQYHAPTASVWTSLVEEAVDSLTAAAATELAQSHSRKSGSGLVETSDDENRLLKAAAEATQIVSAYWRCCGLVHAQPNARRVQLLVFGDSHRRALLQWIHRATDGISIRATGKRQGELRGPELECINQPLWASMFPFADDQKTRTAIGWNLPDAQQPNAVTCAWSVEDEDQIEEQLLEAAEKTQHAAGGGFVSASCLQDIISLAISAASRLLEIQQAELDEAEHHLGSDSKLPAEAPARPTTVGDPSPREDESEWKDTTKNSSRASKGSFSNMKDTASHFHSVKPEDDPPHFWRRCHPLHQRNDGREHFCILQSDFPGNIEVGRAGSGCTDDLCAPHERHFCSVSHRFLKAFLTLDKEGRSRRRQHGRPSTARVCRISEQSILHSNGPFYPGSYSREFLLLGLSEWDTSAGLASGGSDVGAASLLPPLPHLEELLLLLLAPVVCIFMSKRCLCYCCKCCPCNPDVKADAQGNLAESRVDSSSGTGANVPFQTRRDSVTVDCCSLCLRGAVCYAVVSFGGFREFGWVPRFLWKDADISLLNDARSAMSDVFKHTDIRLSANLHKDSPRWRESSSEDNDCAIDRNDCRISSDKKKKAACGLQCQASSGGACLDNILGQLLLPKIRLQHKQHMGATTTTGHIRSRAKNPSNVTQQPSLSPHNQTTPAGDRDALCWEKLDYAKQQQGHAKSGEASLSPIVAFDLDGAEIDIPEKTPTPAAGCSTQTCQAGALQREASSYQQQTQKMKTQGPACLDSLAMTIRESLTLLHAPQASKTALLPEGAKPSMWGLPVSLLMLRHIPQQPPLSEIQQLDAWRDLSATILPDYAGKLLLQCANSCCRVPLGYAGDLELVSRSHPLTDGPPWAKLAFRYFLEELDASTRTTNESGIPSTHSKVGRYAPDKAASVQRNLRNHEITLKSTLLAWLQETELLRPDVAVEVQKGTELTNEHELWVMNTSRISRRQAECSMCYVNGVEVETPGRRCSNWPCLMRRCFRQQVVPLLEDEHTSLAKLKLESRLLLTPSSLAFVSTYIKPLLRTRRRLETLLKVKQEEAFHTEASSAELAQQNLMKQQHSHMVDKFIEWVLCGGPVRHIVGFRIFEFYVFPPDSLVEIAGHTDAQRVYFWRLASSNTVPRNPADFSKQLIGGPVISFGEALALGQRDDTEAAERNDSGVFDSPNIFFAAARYIHSFEKGVLQKDLETSFSFVEHLAEVVARSCKWTTEKSHLKDSEMYQKFFVESWDIFRSASAGASAASPERRGDESQSCEHPNVNGKGSPIISQNDGELTRTLRTVLSAASPNLQGALIPSDLFDWQMRLLQKQRNAVLRHLESALVSLPKEWADGHWTMSRVVEEQSTIWRWSPDEEETKQQQDAIRAAQEKRKAEEKDRKMEEFKELRKRLEMEALESSKRSRLHR</sequence>
<evidence type="ECO:0000313" key="9">
    <source>
        <dbReference type="Proteomes" id="UP000018201"/>
    </source>
</evidence>
<dbReference type="SMART" id="SM00490">
    <property type="entry name" value="HELICc"/>
    <property type="match status" value="1"/>
</dbReference>
<feature type="compositionally biased region" description="Basic and acidic residues" evidence="5">
    <location>
        <begin position="1774"/>
        <end position="1786"/>
    </location>
</feature>
<feature type="compositionally biased region" description="Polar residues" evidence="5">
    <location>
        <begin position="2158"/>
        <end position="2190"/>
    </location>
</feature>
<feature type="region of interest" description="Disordered" evidence="5">
    <location>
        <begin position="1751"/>
        <end position="1814"/>
    </location>
</feature>
<dbReference type="PANTHER" id="PTHR18934">
    <property type="entry name" value="ATP-DEPENDENT RNA HELICASE"/>
    <property type="match status" value="1"/>
</dbReference>
<dbReference type="InterPro" id="IPR027417">
    <property type="entry name" value="P-loop_NTPase"/>
</dbReference>
<dbReference type="EMBL" id="HG691828">
    <property type="protein sequence ID" value="CDI80355.1"/>
    <property type="molecule type" value="Genomic_DNA"/>
</dbReference>
<dbReference type="Pfam" id="PF00271">
    <property type="entry name" value="Helicase_C"/>
    <property type="match status" value="1"/>
</dbReference>
<evidence type="ECO:0000259" key="7">
    <source>
        <dbReference type="PROSITE" id="PS51194"/>
    </source>
</evidence>
<evidence type="ECO:0000256" key="3">
    <source>
        <dbReference type="ARBA" id="ARBA00022806"/>
    </source>
</evidence>
<dbReference type="PANTHER" id="PTHR18934:SF99">
    <property type="entry name" value="ATP-DEPENDENT RNA HELICASE DHX37-RELATED"/>
    <property type="match status" value="1"/>
</dbReference>
<dbReference type="InterPro" id="IPR014001">
    <property type="entry name" value="Helicase_ATP-bd"/>
</dbReference>
<accession>U6GJL8</accession>
<feature type="region of interest" description="Disordered" evidence="5">
    <location>
        <begin position="2158"/>
        <end position="2192"/>
    </location>
</feature>
<keyword evidence="3" id="KW-0347">Helicase</keyword>
<reference evidence="8" key="1">
    <citation type="submission" date="2013-10" db="EMBL/GenBank/DDBJ databases">
        <title>Genomic analysis of the causative agents of coccidiosis in chickens.</title>
        <authorList>
            <person name="Reid A.J."/>
            <person name="Blake D."/>
            <person name="Billington K."/>
            <person name="Browne H."/>
            <person name="Dunn M."/>
            <person name="Hung S."/>
            <person name="Kawahara F."/>
            <person name="Miranda-Saavedra D."/>
            <person name="Mourier T."/>
            <person name="Nagra H."/>
            <person name="Otto T.D."/>
            <person name="Rawlings N."/>
            <person name="Sanchez A."/>
            <person name="Sanders M."/>
            <person name="Subramaniam C."/>
            <person name="Tay Y."/>
            <person name="Dear P."/>
            <person name="Doerig C."/>
            <person name="Gruber A."/>
            <person name="Parkinson J."/>
            <person name="Shirley M."/>
            <person name="Wan K.L."/>
            <person name="Berriman M."/>
            <person name="Tomley F."/>
            <person name="Pain A."/>
        </authorList>
    </citation>
    <scope>NUCLEOTIDE SEQUENCE [LARGE SCALE GENOMIC DNA]</scope>
    <source>
        <strain evidence="8">Houghton</strain>
    </source>
</reference>
<feature type="domain" description="Helicase C-terminal" evidence="7">
    <location>
        <begin position="501"/>
        <end position="709"/>
    </location>
</feature>
<dbReference type="PROSITE" id="PS51194">
    <property type="entry name" value="HELICASE_CTER"/>
    <property type="match status" value="1"/>
</dbReference>
<dbReference type="Gene3D" id="3.40.50.300">
    <property type="entry name" value="P-loop containing nucleotide triphosphate hydrolases"/>
    <property type="match status" value="2"/>
</dbReference>
<dbReference type="CDD" id="cd17917">
    <property type="entry name" value="DEXHc_RHA-like"/>
    <property type="match status" value="1"/>
</dbReference>
<dbReference type="GO" id="GO:0003723">
    <property type="term" value="F:RNA binding"/>
    <property type="evidence" value="ECO:0007669"/>
    <property type="project" value="TreeGrafter"/>
</dbReference>
<protein>
    <recommendedName>
        <fullName evidence="10">ATP-dependent RNA helicase</fullName>
    </recommendedName>
</protein>
<gene>
    <name evidence="8" type="ORF">EPH_0034580</name>
</gene>
<proteinExistence type="predicted"/>
<dbReference type="Proteomes" id="UP000018201">
    <property type="component" value="Unassembled WGS sequence"/>
</dbReference>
<dbReference type="OrthoDB" id="5600252at2759"/>
<keyword evidence="9" id="KW-1185">Reference proteome</keyword>
<evidence type="ECO:0008006" key="10">
    <source>
        <dbReference type="Google" id="ProtNLM"/>
    </source>
</evidence>
<reference evidence="8" key="2">
    <citation type="submission" date="2013-10" db="EMBL/GenBank/DDBJ databases">
        <authorList>
            <person name="Aslett M."/>
        </authorList>
    </citation>
    <scope>NUCLEOTIDE SEQUENCE [LARGE SCALE GENOMIC DNA]</scope>
    <source>
        <strain evidence="8">Houghton</strain>
    </source>
</reference>
<keyword evidence="4" id="KW-0067">ATP-binding</keyword>
<evidence type="ECO:0000313" key="8">
    <source>
        <dbReference type="EMBL" id="CDI80355.1"/>
    </source>
</evidence>
<organism evidence="8 9">
    <name type="scientific">Eimeria praecox</name>
    <dbReference type="NCBI Taxonomy" id="51316"/>
    <lineage>
        <taxon>Eukaryota</taxon>
        <taxon>Sar</taxon>
        <taxon>Alveolata</taxon>
        <taxon>Apicomplexa</taxon>
        <taxon>Conoidasida</taxon>
        <taxon>Coccidia</taxon>
        <taxon>Eucoccidiorida</taxon>
        <taxon>Eimeriorina</taxon>
        <taxon>Eimeriidae</taxon>
        <taxon>Eimeria</taxon>
    </lineage>
</organism>
<dbReference type="SUPFAM" id="SSF52540">
    <property type="entry name" value="P-loop containing nucleoside triphosphate hydrolases"/>
    <property type="match status" value="1"/>
</dbReference>
<name>U6GJL8_9EIME</name>
<keyword evidence="1" id="KW-0547">Nucleotide-binding</keyword>
<dbReference type="VEuPathDB" id="ToxoDB:EPH_0034580"/>
<dbReference type="GO" id="GO:0016787">
    <property type="term" value="F:hydrolase activity"/>
    <property type="evidence" value="ECO:0007669"/>
    <property type="project" value="UniProtKB-KW"/>
</dbReference>
<dbReference type="PROSITE" id="PS51192">
    <property type="entry name" value="HELICASE_ATP_BIND_1"/>
    <property type="match status" value="1"/>
</dbReference>
<feature type="compositionally biased region" description="Basic and acidic residues" evidence="5">
    <location>
        <begin position="2899"/>
        <end position="2915"/>
    </location>
</feature>
<feature type="domain" description="Helicase ATP-binding" evidence="6">
    <location>
        <begin position="65"/>
        <end position="266"/>
    </location>
</feature>